<proteinExistence type="predicted"/>
<comment type="caution">
    <text evidence="2">The sequence shown here is derived from an EMBL/GenBank/DDBJ whole genome shotgun (WGS) entry which is preliminary data.</text>
</comment>
<evidence type="ECO:0000313" key="3">
    <source>
        <dbReference type="Proteomes" id="UP000532769"/>
    </source>
</evidence>
<organism evidence="2 3">
    <name type="scientific">Saccharococcus thermophilus</name>
    <dbReference type="NCBI Taxonomy" id="29396"/>
    <lineage>
        <taxon>Bacteria</taxon>
        <taxon>Bacillati</taxon>
        <taxon>Bacillota</taxon>
        <taxon>Bacilli</taxon>
        <taxon>Bacillales</taxon>
        <taxon>Anoxybacillaceae</taxon>
        <taxon>Saccharococcus</taxon>
    </lineage>
</organism>
<protein>
    <recommendedName>
        <fullName evidence="4">Cytosolic protein</fullName>
    </recommendedName>
</protein>
<dbReference type="RefSeq" id="WP_166908044.1">
    <property type="nucleotide sequence ID" value="NZ_JAASRS010000001.1"/>
</dbReference>
<keyword evidence="3" id="KW-1185">Reference proteome</keyword>
<reference evidence="2 3" key="1">
    <citation type="submission" date="2020-03" db="EMBL/GenBank/DDBJ databases">
        <title>Genomic Encyclopedia of Archaeal and Bacterial Type Strains, Phase II (KMG-II): from individual species to whole genera.</title>
        <authorList>
            <person name="Goeker M."/>
        </authorList>
    </citation>
    <scope>NUCLEOTIDE SEQUENCE [LARGE SCALE GENOMIC DNA]</scope>
    <source>
        <strain evidence="2 3">DSM 4749</strain>
    </source>
</reference>
<evidence type="ECO:0000313" key="2">
    <source>
        <dbReference type="EMBL" id="NIK14071.1"/>
    </source>
</evidence>
<feature type="compositionally biased region" description="Basic and acidic residues" evidence="1">
    <location>
        <begin position="69"/>
        <end position="86"/>
    </location>
</feature>
<evidence type="ECO:0000256" key="1">
    <source>
        <dbReference type="SAM" id="MobiDB-lite"/>
    </source>
</evidence>
<feature type="compositionally biased region" description="Basic and acidic residues" evidence="1">
    <location>
        <begin position="1"/>
        <end position="17"/>
    </location>
</feature>
<name>A0A846MAN5_9BACL</name>
<feature type="region of interest" description="Disordered" evidence="1">
    <location>
        <begin position="63"/>
        <end position="102"/>
    </location>
</feature>
<accession>A0A846MAN5</accession>
<feature type="region of interest" description="Disordered" evidence="1">
    <location>
        <begin position="1"/>
        <end position="51"/>
    </location>
</feature>
<sequence>MEEREKYSDFSTVEKQKNFLTAEEFPEGPYGSPRRDDEPVENKSTPWKKGQRHYSAFNYEFKSFHQNIPRRDPGAHPPHDDPRENEQFPYGQDEWMRGYPLS</sequence>
<dbReference type="AlphaFoldDB" id="A0A846MAN5"/>
<dbReference type="EMBL" id="JAASRS010000001">
    <property type="protein sequence ID" value="NIK14071.1"/>
    <property type="molecule type" value="Genomic_DNA"/>
</dbReference>
<gene>
    <name evidence="2" type="ORF">BDD39_000581</name>
</gene>
<evidence type="ECO:0008006" key="4">
    <source>
        <dbReference type="Google" id="ProtNLM"/>
    </source>
</evidence>
<dbReference type="Proteomes" id="UP000532769">
    <property type="component" value="Unassembled WGS sequence"/>
</dbReference>